<dbReference type="Proteomes" id="UP001189429">
    <property type="component" value="Unassembled WGS sequence"/>
</dbReference>
<organism evidence="8 9">
    <name type="scientific">Prorocentrum cordatum</name>
    <dbReference type="NCBI Taxonomy" id="2364126"/>
    <lineage>
        <taxon>Eukaryota</taxon>
        <taxon>Sar</taxon>
        <taxon>Alveolata</taxon>
        <taxon>Dinophyceae</taxon>
        <taxon>Prorocentrales</taxon>
        <taxon>Prorocentraceae</taxon>
        <taxon>Prorocentrum</taxon>
    </lineage>
</organism>
<keyword evidence="9" id="KW-1185">Reference proteome</keyword>
<evidence type="ECO:0000256" key="1">
    <source>
        <dbReference type="ARBA" id="ARBA00004141"/>
    </source>
</evidence>
<comment type="subcellular location">
    <subcellularLocation>
        <location evidence="1">Membrane</location>
        <topology evidence="1">Multi-pass membrane protein</topology>
    </subcellularLocation>
</comment>
<proteinExistence type="predicted"/>
<name>A0ABN9SGP4_9DINO</name>
<dbReference type="InterPro" id="IPR011701">
    <property type="entry name" value="MFS"/>
</dbReference>
<keyword evidence="4 6" id="KW-1133">Transmembrane helix</keyword>
<gene>
    <name evidence="8" type="ORF">PCOR1329_LOCUS28395</name>
</gene>
<evidence type="ECO:0000256" key="6">
    <source>
        <dbReference type="SAM" id="Phobius"/>
    </source>
</evidence>
<feature type="transmembrane region" description="Helical" evidence="6">
    <location>
        <begin position="192"/>
        <end position="211"/>
    </location>
</feature>
<keyword evidence="3 6" id="KW-0812">Transmembrane</keyword>
<feature type="transmembrane region" description="Helical" evidence="6">
    <location>
        <begin position="402"/>
        <end position="426"/>
    </location>
</feature>
<dbReference type="EMBL" id="CAUYUJ010010460">
    <property type="protein sequence ID" value="CAK0829460.1"/>
    <property type="molecule type" value="Genomic_DNA"/>
</dbReference>
<feature type="transmembrane region" description="Helical" evidence="6">
    <location>
        <begin position="315"/>
        <end position="335"/>
    </location>
</feature>
<evidence type="ECO:0000259" key="7">
    <source>
        <dbReference type="PROSITE" id="PS50850"/>
    </source>
</evidence>
<dbReference type="Pfam" id="PF07690">
    <property type="entry name" value="MFS_1"/>
    <property type="match status" value="1"/>
</dbReference>
<evidence type="ECO:0000256" key="3">
    <source>
        <dbReference type="ARBA" id="ARBA00022692"/>
    </source>
</evidence>
<feature type="transmembrane region" description="Helical" evidence="6">
    <location>
        <begin position="275"/>
        <end position="294"/>
    </location>
</feature>
<dbReference type="InterPro" id="IPR020846">
    <property type="entry name" value="MFS_dom"/>
</dbReference>
<accession>A0ABN9SGP4</accession>
<evidence type="ECO:0000256" key="2">
    <source>
        <dbReference type="ARBA" id="ARBA00022448"/>
    </source>
</evidence>
<dbReference type="PROSITE" id="PS50850">
    <property type="entry name" value="MFS"/>
    <property type="match status" value="1"/>
</dbReference>
<evidence type="ECO:0000256" key="5">
    <source>
        <dbReference type="ARBA" id="ARBA00023136"/>
    </source>
</evidence>
<feature type="transmembrane region" description="Helical" evidence="6">
    <location>
        <begin position="123"/>
        <end position="146"/>
    </location>
</feature>
<evidence type="ECO:0000313" key="8">
    <source>
        <dbReference type="EMBL" id="CAK0829460.1"/>
    </source>
</evidence>
<dbReference type="SUPFAM" id="SSF103473">
    <property type="entry name" value="MFS general substrate transporter"/>
    <property type="match status" value="1"/>
</dbReference>
<keyword evidence="5 6" id="KW-0472">Membrane</keyword>
<feature type="transmembrane region" description="Helical" evidence="6">
    <location>
        <begin position="99"/>
        <end position="117"/>
    </location>
</feature>
<evidence type="ECO:0000256" key="4">
    <source>
        <dbReference type="ARBA" id="ARBA00022989"/>
    </source>
</evidence>
<feature type="transmembrane region" description="Helical" evidence="6">
    <location>
        <begin position="341"/>
        <end position="359"/>
    </location>
</feature>
<keyword evidence="2" id="KW-0813">Transport</keyword>
<dbReference type="Gene3D" id="1.20.1250.20">
    <property type="entry name" value="MFS general substrate transporter like domains"/>
    <property type="match status" value="1"/>
</dbReference>
<dbReference type="PANTHER" id="PTHR23511:SF34">
    <property type="entry name" value="SYNAPTIC VESICLE GLYCOPROTEIN 2"/>
    <property type="match status" value="1"/>
</dbReference>
<feature type="transmembrane region" description="Helical" evidence="6">
    <location>
        <begin position="72"/>
        <end position="92"/>
    </location>
</feature>
<reference evidence="8" key="1">
    <citation type="submission" date="2023-10" db="EMBL/GenBank/DDBJ databases">
        <authorList>
            <person name="Chen Y."/>
            <person name="Shah S."/>
            <person name="Dougan E. K."/>
            <person name="Thang M."/>
            <person name="Chan C."/>
        </authorList>
    </citation>
    <scope>NUCLEOTIDE SEQUENCE [LARGE SCALE GENOMIC DNA]</scope>
</reference>
<feature type="transmembrane region" description="Helical" evidence="6">
    <location>
        <begin position="438"/>
        <end position="456"/>
    </location>
</feature>
<feature type="transmembrane region" description="Helical" evidence="6">
    <location>
        <begin position="371"/>
        <end position="396"/>
    </location>
</feature>
<dbReference type="InterPro" id="IPR036259">
    <property type="entry name" value="MFS_trans_sf"/>
</dbReference>
<feature type="domain" description="Major facilitator superfamily (MFS) profile" evidence="7">
    <location>
        <begin position="32"/>
        <end position="461"/>
    </location>
</feature>
<protein>
    <recommendedName>
        <fullName evidence="7">Major facilitator superfamily (MFS) profile domain-containing protein</fullName>
    </recommendedName>
</protein>
<evidence type="ECO:0000313" key="9">
    <source>
        <dbReference type="Proteomes" id="UP001189429"/>
    </source>
</evidence>
<comment type="caution">
    <text evidence="8">The sequence shown here is derived from an EMBL/GenBank/DDBJ whole genome shotgun (WGS) entry which is preliminary data.</text>
</comment>
<dbReference type="PANTHER" id="PTHR23511">
    <property type="entry name" value="SYNAPTIC VESICLE GLYCOPROTEIN 2"/>
    <property type="match status" value="1"/>
</dbReference>
<sequence>MAPVDDPCRWHPKCQMSVSEVVEDIGFGKAQLLMVVTGGAVFFNRGVQMCLMSILTIPIAADLRLTTTQQGLLSTVLFFGMTLGTLASGWNGDGVGRRFPVVVSSIATIVIGCLSAACTSYRWLFFARLCLGFAVALGDVPVTALLSEVTPKQWRIPVRAAAEGIFDVGYTYAAFLASCGDPYLIELDWQRLMVVTCIPGGILGLSAAAFLPESPVWLASRGDRAEALGIFEGLRRLNGKPPRSIELEVPEPAKAQADQSELAGALGVVFGPRHLLTTCILAYVGFVLNVFYYGGMYAQPQVMTQGRGLAPGWEMVLGGPFDLIGIAVATVLAQAAPRKTVLMFTIAAAAVSISCFGYAGSLPRRTPLLEVVYQVGFFGFYWVPAMGFIVFGQLAVESYPTLVATTGGSVVFGMGRFGAMTAPLLFEGMRDVSGQWELFTYFTSVLCAMGIVLLGWKPGAQALDARKPARSV</sequence>